<gene>
    <name evidence="2" type="ORF">H9962_08750</name>
</gene>
<reference evidence="2" key="2">
    <citation type="submission" date="2021-04" db="EMBL/GenBank/DDBJ databases">
        <authorList>
            <person name="Gilroy R."/>
        </authorList>
    </citation>
    <scope>NUCLEOTIDE SEQUENCE</scope>
    <source>
        <strain evidence="2">CHK186-16707</strain>
    </source>
</reference>
<feature type="region of interest" description="Disordered" evidence="1">
    <location>
        <begin position="1"/>
        <end position="58"/>
    </location>
</feature>
<comment type="caution">
    <text evidence="2">The sequence shown here is derived from an EMBL/GenBank/DDBJ whole genome shotgun (WGS) entry which is preliminary data.</text>
</comment>
<reference evidence="2" key="1">
    <citation type="journal article" date="2021" name="PeerJ">
        <title>Extensive microbial diversity within the chicken gut microbiome revealed by metagenomics and culture.</title>
        <authorList>
            <person name="Gilroy R."/>
            <person name="Ravi A."/>
            <person name="Getino M."/>
            <person name="Pursley I."/>
            <person name="Horton D.L."/>
            <person name="Alikhan N.F."/>
            <person name="Baker D."/>
            <person name="Gharbi K."/>
            <person name="Hall N."/>
            <person name="Watson M."/>
            <person name="Adriaenssens E.M."/>
            <person name="Foster-Nyarko E."/>
            <person name="Jarju S."/>
            <person name="Secka A."/>
            <person name="Antonio M."/>
            <person name="Oren A."/>
            <person name="Chaudhuri R.R."/>
            <person name="La Ragione R."/>
            <person name="Hildebrand F."/>
            <person name="Pallen M.J."/>
        </authorList>
    </citation>
    <scope>NUCLEOTIDE SEQUENCE</scope>
    <source>
        <strain evidence="2">CHK186-16707</strain>
    </source>
</reference>
<protein>
    <submittedName>
        <fullName evidence="2">Uncharacterized protein</fullName>
    </submittedName>
</protein>
<name>A0A9D2HG88_9BACT</name>
<sequence length="103" mass="11459">MEEKGRRKGKYFDGCRMGNGNTGKERKLRYGMDEVCSSDKPSQHRKNSLFPVLGGGGLRRRYGPPLGPKLLYMLQLPPLPQLPHEELSPCAVRGICGSTTKPM</sequence>
<feature type="compositionally biased region" description="Basic and acidic residues" evidence="1">
    <location>
        <begin position="1"/>
        <end position="13"/>
    </location>
</feature>
<proteinExistence type="predicted"/>
<evidence type="ECO:0000256" key="1">
    <source>
        <dbReference type="SAM" id="MobiDB-lite"/>
    </source>
</evidence>
<accession>A0A9D2HG88</accession>
<dbReference type="AlphaFoldDB" id="A0A9D2HG88"/>
<organism evidence="2 3">
    <name type="scientific">Candidatus Mailhella merdigallinarum</name>
    <dbReference type="NCBI Taxonomy" id="2838658"/>
    <lineage>
        <taxon>Bacteria</taxon>
        <taxon>Pseudomonadati</taxon>
        <taxon>Thermodesulfobacteriota</taxon>
        <taxon>Desulfovibrionia</taxon>
        <taxon>Desulfovibrionales</taxon>
        <taxon>Desulfovibrionaceae</taxon>
        <taxon>Mailhella</taxon>
    </lineage>
</organism>
<evidence type="ECO:0000313" key="2">
    <source>
        <dbReference type="EMBL" id="HJA09260.1"/>
    </source>
</evidence>
<dbReference type="Proteomes" id="UP000824225">
    <property type="component" value="Unassembled WGS sequence"/>
</dbReference>
<dbReference type="EMBL" id="DXAN01000028">
    <property type="protein sequence ID" value="HJA09260.1"/>
    <property type="molecule type" value="Genomic_DNA"/>
</dbReference>
<evidence type="ECO:0000313" key="3">
    <source>
        <dbReference type="Proteomes" id="UP000824225"/>
    </source>
</evidence>
<feature type="compositionally biased region" description="Basic and acidic residues" evidence="1">
    <location>
        <begin position="23"/>
        <end position="32"/>
    </location>
</feature>